<dbReference type="AlphaFoldDB" id="A0A427AY67"/>
<name>A0A427AY67_ENSVE</name>
<evidence type="ECO:0000259" key="1">
    <source>
        <dbReference type="Pfam" id="PF24080"/>
    </source>
</evidence>
<dbReference type="EMBL" id="AMZH03001002">
    <property type="protein sequence ID" value="RRT81057.1"/>
    <property type="molecule type" value="Genomic_DNA"/>
</dbReference>
<reference evidence="2 3" key="1">
    <citation type="journal article" date="2014" name="Agronomy (Basel)">
        <title>A Draft Genome Sequence for Ensete ventricosum, the Drought-Tolerant Tree Against Hunger.</title>
        <authorList>
            <person name="Harrison J."/>
            <person name="Moore K.A."/>
            <person name="Paszkiewicz K."/>
            <person name="Jones T."/>
            <person name="Grant M."/>
            <person name="Ambacheew D."/>
            <person name="Muzemil S."/>
            <person name="Studholme D.J."/>
        </authorList>
    </citation>
    <scope>NUCLEOTIDE SEQUENCE [LARGE SCALE GENOMIC DNA]</scope>
</reference>
<comment type="caution">
    <text evidence="2">The sequence shown here is derived from an EMBL/GenBank/DDBJ whole genome shotgun (WGS) entry which is preliminary data.</text>
</comment>
<proteinExistence type="predicted"/>
<feature type="domain" description="AP-3 complex subunit beta-1/2 C-terminal" evidence="1">
    <location>
        <begin position="53"/>
        <end position="190"/>
    </location>
</feature>
<dbReference type="Proteomes" id="UP000287651">
    <property type="component" value="Unassembled WGS sequence"/>
</dbReference>
<evidence type="ECO:0000313" key="2">
    <source>
        <dbReference type="EMBL" id="RRT81057.1"/>
    </source>
</evidence>
<dbReference type="InterPro" id="IPR056314">
    <property type="entry name" value="AP3B1/2_C"/>
</dbReference>
<accession>A0A427AY67</accession>
<dbReference type="Pfam" id="PF24080">
    <property type="entry name" value="AP3B1_C_2"/>
    <property type="match status" value="1"/>
</dbReference>
<organism evidence="2 3">
    <name type="scientific">Ensete ventricosum</name>
    <name type="common">Abyssinian banana</name>
    <name type="synonym">Musa ensete</name>
    <dbReference type="NCBI Taxonomy" id="4639"/>
    <lineage>
        <taxon>Eukaryota</taxon>
        <taxon>Viridiplantae</taxon>
        <taxon>Streptophyta</taxon>
        <taxon>Embryophyta</taxon>
        <taxon>Tracheophyta</taxon>
        <taxon>Spermatophyta</taxon>
        <taxon>Magnoliopsida</taxon>
        <taxon>Liliopsida</taxon>
        <taxon>Zingiberales</taxon>
        <taxon>Musaceae</taxon>
        <taxon>Ensete</taxon>
    </lineage>
</organism>
<sequence>MLPTEEIASLDPGQRLKEVIQVRFHHHLLPFKLAVLCNGKKYLTKLWPDIGYFLRPLSMSMNGFIEKERQLPGMFECTKRCTFKEHIDHEKDDDTSGHSDKIILISRTIASKVLSNSNVCLVSVDIPVSFNIDDASGLCLRFSGEILSNSKPCLITILAEGKFSGPLDITVKINCEDTVFGLNLLNRVAAFLR</sequence>
<protein>
    <recommendedName>
        <fullName evidence="1">AP-3 complex subunit beta-1/2 C-terminal domain-containing protein</fullName>
    </recommendedName>
</protein>
<gene>
    <name evidence="2" type="ORF">B296_00014874</name>
</gene>
<evidence type="ECO:0000313" key="3">
    <source>
        <dbReference type="Proteomes" id="UP000287651"/>
    </source>
</evidence>